<dbReference type="InterPro" id="IPR053143">
    <property type="entry name" value="Arylsulfate_ST"/>
</dbReference>
<reference evidence="1" key="1">
    <citation type="submission" date="2023-03" db="EMBL/GenBank/DDBJ databases">
        <title>Massive genome expansion in bonnet fungi (Mycena s.s.) driven by repeated elements and novel gene families across ecological guilds.</title>
        <authorList>
            <consortium name="Lawrence Berkeley National Laboratory"/>
            <person name="Harder C.B."/>
            <person name="Miyauchi S."/>
            <person name="Viragh M."/>
            <person name="Kuo A."/>
            <person name="Thoen E."/>
            <person name="Andreopoulos B."/>
            <person name="Lu D."/>
            <person name="Skrede I."/>
            <person name="Drula E."/>
            <person name="Henrissat B."/>
            <person name="Morin E."/>
            <person name="Kohler A."/>
            <person name="Barry K."/>
            <person name="LaButti K."/>
            <person name="Morin E."/>
            <person name="Salamov A."/>
            <person name="Lipzen A."/>
            <person name="Mereny Z."/>
            <person name="Hegedus B."/>
            <person name="Baldrian P."/>
            <person name="Stursova M."/>
            <person name="Weitz H."/>
            <person name="Taylor A."/>
            <person name="Grigoriev I.V."/>
            <person name="Nagy L.G."/>
            <person name="Martin F."/>
            <person name="Kauserud H."/>
        </authorList>
    </citation>
    <scope>NUCLEOTIDE SEQUENCE</scope>
    <source>
        <strain evidence="1">9284</strain>
    </source>
</reference>
<dbReference type="EMBL" id="JARKIF010000010">
    <property type="protein sequence ID" value="KAJ7629004.1"/>
    <property type="molecule type" value="Genomic_DNA"/>
</dbReference>
<dbReference type="AlphaFoldDB" id="A0AAD7FMT2"/>
<organism evidence="1 2">
    <name type="scientific">Roridomyces roridus</name>
    <dbReference type="NCBI Taxonomy" id="1738132"/>
    <lineage>
        <taxon>Eukaryota</taxon>
        <taxon>Fungi</taxon>
        <taxon>Dikarya</taxon>
        <taxon>Basidiomycota</taxon>
        <taxon>Agaricomycotina</taxon>
        <taxon>Agaricomycetes</taxon>
        <taxon>Agaricomycetidae</taxon>
        <taxon>Agaricales</taxon>
        <taxon>Marasmiineae</taxon>
        <taxon>Mycenaceae</taxon>
        <taxon>Roridomyces</taxon>
    </lineage>
</organism>
<evidence type="ECO:0000313" key="2">
    <source>
        <dbReference type="Proteomes" id="UP001221142"/>
    </source>
</evidence>
<comment type="caution">
    <text evidence="1">The sequence shown here is derived from an EMBL/GenBank/DDBJ whole genome shotgun (WGS) entry which is preliminary data.</text>
</comment>
<proteinExistence type="predicted"/>
<evidence type="ECO:0000313" key="1">
    <source>
        <dbReference type="EMBL" id="KAJ7629004.1"/>
    </source>
</evidence>
<dbReference type="Proteomes" id="UP001221142">
    <property type="component" value="Unassembled WGS sequence"/>
</dbReference>
<dbReference type="InterPro" id="IPR039535">
    <property type="entry name" value="ASST-like"/>
</dbReference>
<sequence>MTPDNTTLFLTCPSGSAVAQSGPTIYKSTGELVWSDPSLPECHDFNIQTFEGEQYLTRWFGQRTIMRSGNGVGIMLNSRYEIHKTALMAGYRPVPADLSPVGSPMNGWYLNTIIQEIDIATGNVLFNWTSIDHIGLNESYGSPTLASQGSSSDTAWDAVHINSIDKDNAGDYLMSSRNCQTIYKIDKNGTIVWRLGGKTSDFTPLTENTQFHWQHHARWRMGGSSISLFDNAAAWLSPTLTLVDENTATGKYLAVDQTKMTVALALEKIFSPSPLSNFSLAMSSIEPYDSPCSSAVIGPNNASLWNDAAILNYRVFQTSTREFMGQPKQPPSVAFSRENGDDEVSVWVSWNGATHVASYELFTGETPDGVNRLLRRQEKDGLEMALSGRGIERYVRVDALARDGSVLGRSGVYRVRDRSLYPQCLQTHFDVPTSSFDSGWLQFLCRVAVAFFNVSLPTRMF</sequence>
<name>A0AAD7FMT2_9AGAR</name>
<protein>
    <submittedName>
        <fullName evidence="1">ASST-domain-containing protein</fullName>
    </submittedName>
</protein>
<accession>A0AAD7FMT2</accession>
<dbReference type="PANTHER" id="PTHR35340:SF5">
    <property type="entry name" value="ASST-DOMAIN-CONTAINING PROTEIN"/>
    <property type="match status" value="1"/>
</dbReference>
<keyword evidence="2" id="KW-1185">Reference proteome</keyword>
<gene>
    <name evidence="1" type="ORF">FB45DRAFT_1004412</name>
</gene>
<dbReference type="PANTHER" id="PTHR35340">
    <property type="entry name" value="PQQ ENZYME REPEAT PROTEIN-RELATED"/>
    <property type="match status" value="1"/>
</dbReference>
<dbReference type="Pfam" id="PF14269">
    <property type="entry name" value="Arylsulfotran_2"/>
    <property type="match status" value="1"/>
</dbReference>